<protein>
    <submittedName>
        <fullName evidence="1">Uncharacterized protein</fullName>
    </submittedName>
</protein>
<dbReference type="Proteomes" id="UP001292094">
    <property type="component" value="Unassembled WGS sequence"/>
</dbReference>
<dbReference type="AlphaFoldDB" id="A0AAE1QLV8"/>
<proteinExistence type="predicted"/>
<organism evidence="1 2">
    <name type="scientific">Petrolisthes manimaculis</name>
    <dbReference type="NCBI Taxonomy" id="1843537"/>
    <lineage>
        <taxon>Eukaryota</taxon>
        <taxon>Metazoa</taxon>
        <taxon>Ecdysozoa</taxon>
        <taxon>Arthropoda</taxon>
        <taxon>Crustacea</taxon>
        <taxon>Multicrustacea</taxon>
        <taxon>Malacostraca</taxon>
        <taxon>Eumalacostraca</taxon>
        <taxon>Eucarida</taxon>
        <taxon>Decapoda</taxon>
        <taxon>Pleocyemata</taxon>
        <taxon>Anomura</taxon>
        <taxon>Galatheoidea</taxon>
        <taxon>Porcellanidae</taxon>
        <taxon>Petrolisthes</taxon>
    </lineage>
</organism>
<dbReference type="EMBL" id="JAWZYT010000051">
    <property type="protein sequence ID" value="KAK4328883.1"/>
    <property type="molecule type" value="Genomic_DNA"/>
</dbReference>
<keyword evidence="2" id="KW-1185">Reference proteome</keyword>
<accession>A0AAE1QLV8</accession>
<name>A0AAE1QLV8_9EUCA</name>
<sequence>MVVDMVLNDLSEHYGVLCPARRDGSGIVNGVVVADSDGCKWCGFGGGRRGCCGGGGVRRGCCGGGVRRGSCGSGGGSGFRRGCLVVVVSDGVAVGSMAAEIAPSRPA</sequence>
<gene>
    <name evidence="1" type="ORF">Pmani_000733</name>
</gene>
<reference evidence="1" key="1">
    <citation type="submission" date="2023-11" db="EMBL/GenBank/DDBJ databases">
        <title>Genome assemblies of two species of porcelain crab, Petrolisthes cinctipes and Petrolisthes manimaculis (Anomura: Porcellanidae).</title>
        <authorList>
            <person name="Angst P."/>
        </authorList>
    </citation>
    <scope>NUCLEOTIDE SEQUENCE</scope>
    <source>
        <strain evidence="1">PB745_02</strain>
        <tissue evidence="1">Gill</tissue>
    </source>
</reference>
<evidence type="ECO:0000313" key="2">
    <source>
        <dbReference type="Proteomes" id="UP001292094"/>
    </source>
</evidence>
<comment type="caution">
    <text evidence="1">The sequence shown here is derived from an EMBL/GenBank/DDBJ whole genome shotgun (WGS) entry which is preliminary data.</text>
</comment>
<evidence type="ECO:0000313" key="1">
    <source>
        <dbReference type="EMBL" id="KAK4328883.1"/>
    </source>
</evidence>